<keyword evidence="7 12" id="KW-1133">Transmembrane helix</keyword>
<dbReference type="GO" id="GO:0005743">
    <property type="term" value="C:mitochondrial inner membrane"/>
    <property type="evidence" value="ECO:0007669"/>
    <property type="project" value="UniProtKB-SubCell"/>
</dbReference>
<comment type="similarity">
    <text evidence="2 11">Belongs to the mitochondrial carrier (TC 2.A.29) family.</text>
</comment>
<feature type="repeat" description="Solcar" evidence="10">
    <location>
        <begin position="89"/>
        <end position="174"/>
    </location>
</feature>
<keyword evidence="5" id="KW-0677">Repeat</keyword>
<evidence type="ECO:0000313" key="14">
    <source>
        <dbReference type="Proteomes" id="UP000054630"/>
    </source>
</evidence>
<evidence type="ECO:0000256" key="8">
    <source>
        <dbReference type="ARBA" id="ARBA00023128"/>
    </source>
</evidence>
<evidence type="ECO:0000256" key="1">
    <source>
        <dbReference type="ARBA" id="ARBA00004448"/>
    </source>
</evidence>
<reference evidence="13 14" key="1">
    <citation type="submission" date="2015-01" db="EMBL/GenBank/DDBJ databases">
        <title>Evolution of Trichinella species and genotypes.</title>
        <authorList>
            <person name="Korhonen P.K."/>
            <person name="Edoardo P."/>
            <person name="Giuseppe L.R."/>
            <person name="Gasser R.B."/>
        </authorList>
    </citation>
    <scope>NUCLEOTIDE SEQUENCE [LARGE SCALE GENOMIC DNA]</scope>
    <source>
        <strain evidence="13">ISS37</strain>
    </source>
</reference>
<evidence type="ECO:0000256" key="11">
    <source>
        <dbReference type="RuleBase" id="RU000488"/>
    </source>
</evidence>
<dbReference type="PANTHER" id="PTHR46131:SF1">
    <property type="entry name" value="SD08549P"/>
    <property type="match status" value="1"/>
</dbReference>
<dbReference type="PANTHER" id="PTHR46131">
    <property type="entry name" value="SD08549P"/>
    <property type="match status" value="1"/>
</dbReference>
<evidence type="ECO:0000256" key="12">
    <source>
        <dbReference type="SAM" id="Phobius"/>
    </source>
</evidence>
<dbReference type="OrthoDB" id="2139348at2759"/>
<gene>
    <name evidence="13" type="primary">Slc25a51</name>
    <name evidence="13" type="ORF">T07_5239</name>
</gene>
<keyword evidence="3 11" id="KW-0813">Transport</keyword>
<evidence type="ECO:0000256" key="2">
    <source>
        <dbReference type="ARBA" id="ARBA00006375"/>
    </source>
</evidence>
<keyword evidence="14" id="KW-1185">Reference proteome</keyword>
<dbReference type="Proteomes" id="UP000054630">
    <property type="component" value="Unassembled WGS sequence"/>
</dbReference>
<accession>A0A0V0RPZ1</accession>
<dbReference type="InterPro" id="IPR052465">
    <property type="entry name" value="Mito_NAD+_Carrier"/>
</dbReference>
<dbReference type="Pfam" id="PF00153">
    <property type="entry name" value="Mito_carr"/>
    <property type="match status" value="3"/>
</dbReference>
<dbReference type="AlphaFoldDB" id="A0A0V0RPZ1"/>
<evidence type="ECO:0000256" key="6">
    <source>
        <dbReference type="ARBA" id="ARBA00022792"/>
    </source>
</evidence>
<sequence>MSTKSKDFVCGWGAALIETSCTYPFSKIVVRQQLLGLCVSEAFQQLRTEGTAHLYRGLLPPLLQRTSSRCIMFGMYDEYKRIFSCSTSGSFTRCHAGAAFLAGCTEAVLCPFERVQTLLQSSKYYGQYKNALDVFLKLRRISLREYYRGLSAVVLRNGGSNVLFFSLRDPLKEIFTSRTKHLFRETNLSDSSHMKHIVGDLFTGLFLGAFISTVFFPINVMKTRMQASVGVPFTSIWSTFRIVFAERGYSFRKLYRGVHINYTRSMITWGITNAAYEFLERHLYHDHM</sequence>
<evidence type="ECO:0000313" key="13">
    <source>
        <dbReference type="EMBL" id="KRX16408.1"/>
    </source>
</evidence>
<evidence type="ECO:0000256" key="5">
    <source>
        <dbReference type="ARBA" id="ARBA00022737"/>
    </source>
</evidence>
<dbReference type="GO" id="GO:0051724">
    <property type="term" value="F:NAD transmembrane transporter activity"/>
    <property type="evidence" value="ECO:0007669"/>
    <property type="project" value="TreeGrafter"/>
</dbReference>
<keyword evidence="9 10" id="KW-0472">Membrane</keyword>
<dbReference type="SUPFAM" id="SSF103506">
    <property type="entry name" value="Mitochondrial carrier"/>
    <property type="match status" value="1"/>
</dbReference>
<dbReference type="InterPro" id="IPR018108">
    <property type="entry name" value="MCP_transmembrane"/>
</dbReference>
<evidence type="ECO:0000256" key="9">
    <source>
        <dbReference type="ARBA" id="ARBA00023136"/>
    </source>
</evidence>
<comment type="subcellular location">
    <subcellularLocation>
        <location evidence="1">Mitochondrion inner membrane</location>
        <topology evidence="1">Multi-pass membrane protein</topology>
    </subcellularLocation>
</comment>
<keyword evidence="8" id="KW-0496">Mitochondrion</keyword>
<evidence type="ECO:0000256" key="4">
    <source>
        <dbReference type="ARBA" id="ARBA00022692"/>
    </source>
</evidence>
<evidence type="ECO:0000256" key="7">
    <source>
        <dbReference type="ARBA" id="ARBA00022989"/>
    </source>
</evidence>
<organism evidence="13 14">
    <name type="scientific">Trichinella nelsoni</name>
    <dbReference type="NCBI Taxonomy" id="6336"/>
    <lineage>
        <taxon>Eukaryota</taxon>
        <taxon>Metazoa</taxon>
        <taxon>Ecdysozoa</taxon>
        <taxon>Nematoda</taxon>
        <taxon>Enoplea</taxon>
        <taxon>Dorylaimia</taxon>
        <taxon>Trichinellida</taxon>
        <taxon>Trichinellidae</taxon>
        <taxon>Trichinella</taxon>
    </lineage>
</organism>
<dbReference type="EMBL" id="JYDL01000108">
    <property type="protein sequence ID" value="KRX16408.1"/>
    <property type="molecule type" value="Genomic_DNA"/>
</dbReference>
<keyword evidence="4 10" id="KW-0812">Transmembrane</keyword>
<keyword evidence="6" id="KW-0999">Mitochondrion inner membrane</keyword>
<evidence type="ECO:0000256" key="10">
    <source>
        <dbReference type="PROSITE-ProRule" id="PRU00282"/>
    </source>
</evidence>
<feature type="transmembrane region" description="Helical" evidence="12">
    <location>
        <begin position="197"/>
        <end position="218"/>
    </location>
</feature>
<dbReference type="PROSITE" id="PS50920">
    <property type="entry name" value="SOLCAR"/>
    <property type="match status" value="3"/>
</dbReference>
<protein>
    <submittedName>
        <fullName evidence="13">Solute carrier family 25 member 51</fullName>
    </submittedName>
</protein>
<feature type="repeat" description="Solcar" evidence="10">
    <location>
        <begin position="195"/>
        <end position="282"/>
    </location>
</feature>
<name>A0A0V0RPZ1_9BILA</name>
<dbReference type="InterPro" id="IPR023395">
    <property type="entry name" value="MCP_dom_sf"/>
</dbReference>
<dbReference type="Gene3D" id="1.50.40.10">
    <property type="entry name" value="Mitochondrial carrier domain"/>
    <property type="match status" value="1"/>
</dbReference>
<proteinExistence type="inferred from homology"/>
<comment type="caution">
    <text evidence="13">The sequence shown here is derived from an EMBL/GenBank/DDBJ whole genome shotgun (WGS) entry which is preliminary data.</text>
</comment>
<feature type="repeat" description="Solcar" evidence="10">
    <location>
        <begin position="2"/>
        <end position="82"/>
    </location>
</feature>
<evidence type="ECO:0000256" key="3">
    <source>
        <dbReference type="ARBA" id="ARBA00022448"/>
    </source>
</evidence>